<protein>
    <submittedName>
        <fullName evidence="2">Uncharacterized protein</fullName>
    </submittedName>
</protein>
<name>A0A6V7VVN1_MELEN</name>
<proteinExistence type="predicted"/>
<dbReference type="AlphaFoldDB" id="A0A6V7VVN1"/>
<evidence type="ECO:0000256" key="1">
    <source>
        <dbReference type="SAM" id="SignalP"/>
    </source>
</evidence>
<dbReference type="EMBL" id="CAJEWN010000320">
    <property type="protein sequence ID" value="CAD2178458.1"/>
    <property type="molecule type" value="Genomic_DNA"/>
</dbReference>
<evidence type="ECO:0000313" key="3">
    <source>
        <dbReference type="Proteomes" id="UP000580250"/>
    </source>
</evidence>
<gene>
    <name evidence="2" type="ORF">MENT_LOCUS30398</name>
</gene>
<feature type="chain" id="PRO_5028046938" evidence="1">
    <location>
        <begin position="19"/>
        <end position="220"/>
    </location>
</feature>
<evidence type="ECO:0000313" key="2">
    <source>
        <dbReference type="EMBL" id="CAD2178458.1"/>
    </source>
</evidence>
<organism evidence="2 3">
    <name type="scientific">Meloidogyne enterolobii</name>
    <name type="common">Root-knot nematode worm</name>
    <name type="synonym">Meloidogyne mayaguensis</name>
    <dbReference type="NCBI Taxonomy" id="390850"/>
    <lineage>
        <taxon>Eukaryota</taxon>
        <taxon>Metazoa</taxon>
        <taxon>Ecdysozoa</taxon>
        <taxon>Nematoda</taxon>
        <taxon>Chromadorea</taxon>
        <taxon>Rhabditida</taxon>
        <taxon>Tylenchina</taxon>
        <taxon>Tylenchomorpha</taxon>
        <taxon>Tylenchoidea</taxon>
        <taxon>Meloidogynidae</taxon>
        <taxon>Meloidogyninae</taxon>
        <taxon>Meloidogyne</taxon>
    </lineage>
</organism>
<keyword evidence="1" id="KW-0732">Signal</keyword>
<dbReference type="Proteomes" id="UP000580250">
    <property type="component" value="Unassembled WGS sequence"/>
</dbReference>
<feature type="signal peptide" evidence="1">
    <location>
        <begin position="1"/>
        <end position="18"/>
    </location>
</feature>
<sequence>MLILIFLLIFDNLQEGFSETEINGIDVLKMAKCYMDAFYQKPPSIPRNDIVAMEETLNPHLAFSEGIDDCLKGIKDIHNLQKSLFGNSGLEEWRQTKIHELKKEYSTNILKYASLPNKGTTLREWLKSMEFGEKKEILLKWQNYNSEKMKETFLKEFDKEFKEWRDNELKRMLISKFTKIGKTHTDLVDKIKKEKEDDKKENLIKSLYVNLNIKKFKKMA</sequence>
<comment type="caution">
    <text evidence="2">The sequence shown here is derived from an EMBL/GenBank/DDBJ whole genome shotgun (WGS) entry which is preliminary data.</text>
</comment>
<accession>A0A6V7VVN1</accession>
<reference evidence="2 3" key="1">
    <citation type="submission" date="2020-08" db="EMBL/GenBank/DDBJ databases">
        <authorList>
            <person name="Koutsovoulos G."/>
            <person name="Danchin GJ E."/>
        </authorList>
    </citation>
    <scope>NUCLEOTIDE SEQUENCE [LARGE SCALE GENOMIC DNA]</scope>
</reference>